<keyword evidence="2" id="KW-0677">Repeat</keyword>
<dbReference type="InterPro" id="IPR001611">
    <property type="entry name" value="Leu-rich_rpt"/>
</dbReference>
<dbReference type="AlphaFoldDB" id="A0A645FAW1"/>
<evidence type="ECO:0000313" key="3">
    <source>
        <dbReference type="EMBL" id="MPN10469.1"/>
    </source>
</evidence>
<dbReference type="PANTHER" id="PTHR46652:SF3">
    <property type="entry name" value="LEUCINE-RICH REPEAT-CONTAINING PROTEIN 9"/>
    <property type="match status" value="1"/>
</dbReference>
<dbReference type="PROSITE" id="PS51450">
    <property type="entry name" value="LRR"/>
    <property type="match status" value="1"/>
</dbReference>
<keyword evidence="1" id="KW-0433">Leucine-rich repeat</keyword>
<gene>
    <name evidence="3" type="primary">inlA_12</name>
    <name evidence="3" type="ORF">SDC9_157764</name>
</gene>
<accession>A0A645FAW1</accession>
<dbReference type="Pfam" id="PF12799">
    <property type="entry name" value="LRR_4"/>
    <property type="match status" value="1"/>
</dbReference>
<protein>
    <submittedName>
        <fullName evidence="3">Internalin-A</fullName>
    </submittedName>
</protein>
<evidence type="ECO:0000256" key="2">
    <source>
        <dbReference type="ARBA" id="ARBA00022737"/>
    </source>
</evidence>
<sequence length="252" mass="26702">MAIALAACGTPAAQQTDAATPAPVVTEAPATEPTAEPVVVFTDAVLEAKVREAMGKPEGDITLAEAEVVTELILNMDGSDWAPPRIASVSDLAQFPNQKTLELNWALCNGDEAIDLSPLSGLTKLERLFVCCDNISDLSALAGMTKMKELWIWGNGSISDISALAGMTQTERLWIKGNQIADISALAGMKNLCLLYMEENQITDVTPLAGLTNLTALTLGSNPIADYSPLAGIYPNLTEKDFELNGSDAAEY</sequence>
<evidence type="ECO:0000256" key="1">
    <source>
        <dbReference type="ARBA" id="ARBA00022614"/>
    </source>
</evidence>
<comment type="caution">
    <text evidence="3">The sequence shown here is derived from an EMBL/GenBank/DDBJ whole genome shotgun (WGS) entry which is preliminary data.</text>
</comment>
<dbReference type="PANTHER" id="PTHR46652">
    <property type="entry name" value="LEUCINE-RICH REPEAT AND IQ DOMAIN-CONTAINING PROTEIN 1-RELATED"/>
    <property type="match status" value="1"/>
</dbReference>
<dbReference type="InterPro" id="IPR032675">
    <property type="entry name" value="LRR_dom_sf"/>
</dbReference>
<dbReference type="Gene3D" id="3.80.10.10">
    <property type="entry name" value="Ribonuclease Inhibitor"/>
    <property type="match status" value="1"/>
</dbReference>
<dbReference type="InterPro" id="IPR050836">
    <property type="entry name" value="SDS22/Internalin_LRR"/>
</dbReference>
<proteinExistence type="predicted"/>
<dbReference type="InterPro" id="IPR025875">
    <property type="entry name" value="Leu-rich_rpt_4"/>
</dbReference>
<dbReference type="SUPFAM" id="SSF52058">
    <property type="entry name" value="L domain-like"/>
    <property type="match status" value="1"/>
</dbReference>
<dbReference type="EMBL" id="VSSQ01056629">
    <property type="protein sequence ID" value="MPN10469.1"/>
    <property type="molecule type" value="Genomic_DNA"/>
</dbReference>
<name>A0A645FAW1_9ZZZZ</name>
<organism evidence="3">
    <name type="scientific">bioreactor metagenome</name>
    <dbReference type="NCBI Taxonomy" id="1076179"/>
    <lineage>
        <taxon>unclassified sequences</taxon>
        <taxon>metagenomes</taxon>
        <taxon>ecological metagenomes</taxon>
    </lineage>
</organism>
<reference evidence="3" key="1">
    <citation type="submission" date="2019-08" db="EMBL/GenBank/DDBJ databases">
        <authorList>
            <person name="Kucharzyk K."/>
            <person name="Murdoch R.W."/>
            <person name="Higgins S."/>
            <person name="Loffler F."/>
        </authorList>
    </citation>
    <scope>NUCLEOTIDE SEQUENCE</scope>
</reference>